<organism evidence="1 2">
    <name type="scientific">Acaulospora colombiana</name>
    <dbReference type="NCBI Taxonomy" id="27376"/>
    <lineage>
        <taxon>Eukaryota</taxon>
        <taxon>Fungi</taxon>
        <taxon>Fungi incertae sedis</taxon>
        <taxon>Mucoromycota</taxon>
        <taxon>Glomeromycotina</taxon>
        <taxon>Glomeromycetes</taxon>
        <taxon>Diversisporales</taxon>
        <taxon>Acaulosporaceae</taxon>
        <taxon>Acaulospora</taxon>
    </lineage>
</organism>
<reference evidence="1" key="1">
    <citation type="submission" date="2021-06" db="EMBL/GenBank/DDBJ databases">
        <authorList>
            <person name="Kallberg Y."/>
            <person name="Tangrot J."/>
            <person name="Rosling A."/>
        </authorList>
    </citation>
    <scope>NUCLEOTIDE SEQUENCE</scope>
    <source>
        <strain evidence="1">CL356</strain>
    </source>
</reference>
<dbReference type="Proteomes" id="UP000789525">
    <property type="component" value="Unassembled WGS sequence"/>
</dbReference>
<keyword evidence="2" id="KW-1185">Reference proteome</keyword>
<proteinExistence type="predicted"/>
<dbReference type="EMBL" id="CAJVPT010032274">
    <property type="protein sequence ID" value="CAG8700838.1"/>
    <property type="molecule type" value="Genomic_DNA"/>
</dbReference>
<evidence type="ECO:0000313" key="2">
    <source>
        <dbReference type="Proteomes" id="UP000789525"/>
    </source>
</evidence>
<accession>A0ACA9PAJ3</accession>
<feature type="non-terminal residue" evidence="1">
    <location>
        <position position="1"/>
    </location>
</feature>
<gene>
    <name evidence="1" type="ORF">ACOLOM_LOCUS10235</name>
</gene>
<feature type="non-terminal residue" evidence="1">
    <location>
        <position position="509"/>
    </location>
</feature>
<comment type="caution">
    <text evidence="1">The sequence shown here is derived from an EMBL/GenBank/DDBJ whole genome shotgun (WGS) entry which is preliminary data.</text>
</comment>
<sequence>DHDSEDLLAANVADLTMDTTASEAPSDELMASASTSDIVFTPSKSGARTPRSSLRFKAQDQARVANKKKKEKDVDKSKDDTLNLSKQEEDEMRQLEDEAARIEQGLETLELEFRQYLLLPRMRPLGKDRFHCKVWWFDGVGCMTLRGNDGEYQYGTGKIFIQGPSQDDLALINAKTEVDASVGLRRGTEEGTGLLAPGEWCWYETPEEVEAYLQWLNPKGIRENALDKAFTQWRPFILGGMQARLKQSRSSAITMQLTGAPTGTATMTEPVNQTPVIHIQAGTPLAKDVLQNPLAIQTNPEAATSATSLTPSTRIATAINTLQELVQSPTTALGNPETGNVIIKNEQTGEVQELSVDELRRSYEDEEQVHEVQMPQELPPTIPGKDDVVPSGITIPAKEEPEVASEDDDEEWRLDQDTTTSIPAIISQTVSSPVAAVSNAATVVTDTTIQTAQTIKDHSNMTYTLLNEGHWYGRSPAEYVAMEWIVPYLPRPHRKTYTFTFGGFQGTIT</sequence>
<name>A0ACA9PAJ3_9GLOM</name>
<protein>
    <submittedName>
        <fullName evidence="1">11359_t:CDS:1</fullName>
    </submittedName>
</protein>
<evidence type="ECO:0000313" key="1">
    <source>
        <dbReference type="EMBL" id="CAG8700838.1"/>
    </source>
</evidence>